<dbReference type="GO" id="GO:0006046">
    <property type="term" value="P:N-acetylglucosamine catabolic process"/>
    <property type="evidence" value="ECO:0007669"/>
    <property type="project" value="TreeGrafter"/>
</dbReference>
<proteinExistence type="predicted"/>
<dbReference type="GO" id="GO:0019262">
    <property type="term" value="P:N-acetylneuraminate catabolic process"/>
    <property type="evidence" value="ECO:0007669"/>
    <property type="project" value="TreeGrafter"/>
</dbReference>
<dbReference type="GO" id="GO:0005737">
    <property type="term" value="C:cytoplasm"/>
    <property type="evidence" value="ECO:0007669"/>
    <property type="project" value="TreeGrafter"/>
</dbReference>
<dbReference type="InterPro" id="IPR004547">
    <property type="entry name" value="Glucosamine6P_isomerase"/>
</dbReference>
<dbReference type="InterPro" id="IPR006148">
    <property type="entry name" value="Glc/Gal-6P_isomerase"/>
</dbReference>
<keyword evidence="4" id="KW-1185">Reference proteome</keyword>
<evidence type="ECO:0000259" key="2">
    <source>
        <dbReference type="Pfam" id="PF01182"/>
    </source>
</evidence>
<dbReference type="InterPro" id="IPR037171">
    <property type="entry name" value="NagB/RpiA_transferase-like"/>
</dbReference>
<evidence type="ECO:0000256" key="1">
    <source>
        <dbReference type="ARBA" id="ARBA00022801"/>
    </source>
</evidence>
<dbReference type="Proteomes" id="UP000515292">
    <property type="component" value="Chromosome"/>
</dbReference>
<name>A0A7G5IM40_9SPHN</name>
<dbReference type="RefSeq" id="WP_182298341.1">
    <property type="nucleotide sequence ID" value="NZ_CP059851.1"/>
</dbReference>
<dbReference type="GO" id="GO:0004342">
    <property type="term" value="F:glucosamine-6-phosphate deaminase activity"/>
    <property type="evidence" value="ECO:0007669"/>
    <property type="project" value="InterPro"/>
</dbReference>
<dbReference type="PANTHER" id="PTHR11280">
    <property type="entry name" value="GLUCOSAMINE-6-PHOSPHATE ISOMERASE"/>
    <property type="match status" value="1"/>
</dbReference>
<dbReference type="Pfam" id="PF01182">
    <property type="entry name" value="Glucosamine_iso"/>
    <property type="match status" value="1"/>
</dbReference>
<gene>
    <name evidence="3" type="ORF">H3309_08300</name>
</gene>
<dbReference type="Gene3D" id="3.40.50.1360">
    <property type="match status" value="1"/>
</dbReference>
<evidence type="ECO:0000313" key="4">
    <source>
        <dbReference type="Proteomes" id="UP000515292"/>
    </source>
</evidence>
<dbReference type="SUPFAM" id="SSF100950">
    <property type="entry name" value="NagB/RpiA/CoA transferase-like"/>
    <property type="match status" value="1"/>
</dbReference>
<reference evidence="3 4" key="1">
    <citation type="submission" date="2020-07" db="EMBL/GenBank/DDBJ databases">
        <title>Complete genome sequence for Sandaracinobacter sp. M6.</title>
        <authorList>
            <person name="Tang Y."/>
            <person name="Liu Q."/>
            <person name="Guo Z."/>
            <person name="Lei P."/>
            <person name="Huang B."/>
        </authorList>
    </citation>
    <scope>NUCLEOTIDE SEQUENCE [LARGE SCALE GENOMIC DNA]</scope>
    <source>
        <strain evidence="3 4">M6</strain>
    </source>
</reference>
<dbReference type="GO" id="GO:0006043">
    <property type="term" value="P:glucosamine catabolic process"/>
    <property type="evidence" value="ECO:0007669"/>
    <property type="project" value="TreeGrafter"/>
</dbReference>
<dbReference type="GO" id="GO:0005975">
    <property type="term" value="P:carbohydrate metabolic process"/>
    <property type="evidence" value="ECO:0007669"/>
    <property type="project" value="InterPro"/>
</dbReference>
<dbReference type="EMBL" id="CP059851">
    <property type="protein sequence ID" value="QMW24432.1"/>
    <property type="molecule type" value="Genomic_DNA"/>
</dbReference>
<keyword evidence="1" id="KW-0378">Hydrolase</keyword>
<feature type="domain" description="Glucosamine/galactosamine-6-phosphate isomerase" evidence="2">
    <location>
        <begin position="12"/>
        <end position="229"/>
    </location>
</feature>
<dbReference type="KEGG" id="sand:H3309_08300"/>
<organism evidence="3 4">
    <name type="scientific">Sandaracinobacteroides saxicola</name>
    <dbReference type="NCBI Taxonomy" id="2759707"/>
    <lineage>
        <taxon>Bacteria</taxon>
        <taxon>Pseudomonadati</taxon>
        <taxon>Pseudomonadota</taxon>
        <taxon>Alphaproteobacteria</taxon>
        <taxon>Sphingomonadales</taxon>
        <taxon>Sphingosinicellaceae</taxon>
        <taxon>Sandaracinobacteroides</taxon>
    </lineage>
</organism>
<sequence>MKTRVYDDHAALSRGAALALAQAIGEKPDLNIVVATGSTPMDSYAELAAMQRRGEVNCRRLHVFQLDAYLDVADDDPRSLYGWMKRSFLDPLEIPDERVFRMDRGNADPQRNCDAHAALVRARGGYDIAVLGLGPNGHLAFNEPPSMRDAPTRVVPLSEESIVSNARYWGGRDRVPPLSVTAGMDLLLAAKTLMLLVSGEGKREILRRTMAGPVTPMVPSSYIRETARSLVLADKAALGESLVHA</sequence>
<dbReference type="CDD" id="cd01399">
    <property type="entry name" value="GlcN6P_deaminase"/>
    <property type="match status" value="1"/>
</dbReference>
<evidence type="ECO:0000313" key="3">
    <source>
        <dbReference type="EMBL" id="QMW24432.1"/>
    </source>
</evidence>
<accession>A0A7G5IM40</accession>
<dbReference type="GO" id="GO:0042802">
    <property type="term" value="F:identical protein binding"/>
    <property type="evidence" value="ECO:0007669"/>
    <property type="project" value="TreeGrafter"/>
</dbReference>
<dbReference type="AlphaFoldDB" id="A0A7G5IM40"/>
<dbReference type="PANTHER" id="PTHR11280:SF5">
    <property type="entry name" value="GLUCOSAMINE-6-PHOSPHATE ISOMERASE"/>
    <property type="match status" value="1"/>
</dbReference>
<protein>
    <submittedName>
        <fullName evidence="3">Glucosamine-6-phosphate deaminase</fullName>
    </submittedName>
</protein>